<dbReference type="PANTHER" id="PTHR43539:SF68">
    <property type="entry name" value="FLAVIN-BINDING MONOOXYGENASE-LIKE PROTEIN (AFU_ORTHOLOGUE AFUA_4G09220)"/>
    <property type="match status" value="1"/>
</dbReference>
<dbReference type="Proteomes" id="UP001305414">
    <property type="component" value="Unassembled WGS sequence"/>
</dbReference>
<gene>
    <name evidence="2" type="ORF">RRF57_006269</name>
</gene>
<dbReference type="PANTHER" id="PTHR43539">
    <property type="entry name" value="FLAVIN-BINDING MONOOXYGENASE-LIKE PROTEIN (AFU_ORTHOLOGUE AFUA_4G09220)"/>
    <property type="match status" value="1"/>
</dbReference>
<protein>
    <recommendedName>
        <fullName evidence="4">FAD/NAD(P)-binding domain-containing protein</fullName>
    </recommendedName>
</protein>
<dbReference type="SUPFAM" id="SSF51905">
    <property type="entry name" value="FAD/NAD(P)-binding domain"/>
    <property type="match status" value="1"/>
</dbReference>
<dbReference type="Gene3D" id="3.50.50.60">
    <property type="entry name" value="FAD/NAD(P)-binding domain"/>
    <property type="match status" value="1"/>
</dbReference>
<dbReference type="EMBL" id="JAWHQM010000016">
    <property type="protein sequence ID" value="KAK5630554.1"/>
    <property type="molecule type" value="Genomic_DNA"/>
</dbReference>
<proteinExistence type="predicted"/>
<dbReference type="AlphaFoldDB" id="A0AAN7US84"/>
<dbReference type="GO" id="GO:0004497">
    <property type="term" value="F:monooxygenase activity"/>
    <property type="evidence" value="ECO:0007669"/>
    <property type="project" value="TreeGrafter"/>
</dbReference>
<organism evidence="2 3">
    <name type="scientific">Xylaria bambusicola</name>
    <dbReference type="NCBI Taxonomy" id="326684"/>
    <lineage>
        <taxon>Eukaryota</taxon>
        <taxon>Fungi</taxon>
        <taxon>Dikarya</taxon>
        <taxon>Ascomycota</taxon>
        <taxon>Pezizomycotina</taxon>
        <taxon>Sordariomycetes</taxon>
        <taxon>Xylariomycetidae</taxon>
        <taxon>Xylariales</taxon>
        <taxon>Xylariaceae</taxon>
        <taxon>Xylaria</taxon>
    </lineage>
</organism>
<evidence type="ECO:0008006" key="4">
    <source>
        <dbReference type="Google" id="ProtNLM"/>
    </source>
</evidence>
<sequence>MIRLNLGRSLLNIEYPPRADLRKDVQKSLPTITPGIIDSDSMVGDKVATEAQAVLDDFNSALDSNDVDALAGMFYAEQAFWRDFATLTSHWRTFSKSSVAAAAFMKLKAARQLEGMIELVGDPSLVVASPVLLIFSAVKTFINCMISFRIRSPAIGCGGRMMLLPVKTDGGNGPISWKIWVLSTWIDSLINYPEDEKLLLAPSRQLSELETIDTAVFILGAGTAGLMAAAGLKALGVDTIVADRNDQIGDNWAKRYDSVKIHVPTSNCEMPYLRYRKELRTPHKLTKSDIAEHLIQYAEELHLNVLLSATVQSTIFDQSEKKWTIILKLADRSRKIITSKHFIQATGFGCGKPYVPPIPGKDLYKGVIIHSSQYRNPQILAKNGVKSVVVVGSANTAFDVIEDCHTEGLQTTMVARSPTYVFPYKYVMDPRGLGAYDRMPLDVADKLLNTTPQALAGRITHGVFAHFASLEPDRYLALRQAGFPVLDSRDPLTDLQHHLLERGGGHYVDIGGTELISDGKVSVRGLVEPTSYTETGLKFSDGSSITTDAVIWCTGFRDFQTAAVDSLGGANSDYNDHKDVLTPEEIVARMDACWGVDTEGETRGMGKRHLRLDNYWTIGGGLQHQRWQARNVVKQIKLELEGLLPPAYRETPKPN</sequence>
<name>A0AAN7US84_9PEZI</name>
<dbReference type="InterPro" id="IPR036188">
    <property type="entry name" value="FAD/NAD-bd_sf"/>
</dbReference>
<keyword evidence="3" id="KW-1185">Reference proteome</keyword>
<accession>A0AAN7US84</accession>
<reference evidence="2 3" key="1">
    <citation type="submission" date="2023-10" db="EMBL/GenBank/DDBJ databases">
        <title>Draft genome sequence of Xylaria bambusicola isolate GMP-LS, the root and basal stem rot pathogen of sugarcane in Indonesia.</title>
        <authorList>
            <person name="Selvaraj P."/>
            <person name="Muralishankar V."/>
            <person name="Muruganantham S."/>
            <person name="Sp S."/>
            <person name="Haryani S."/>
            <person name="Lau K.J.X."/>
            <person name="Naqvi N.I."/>
        </authorList>
    </citation>
    <scope>NUCLEOTIDE SEQUENCE [LARGE SCALE GENOMIC DNA]</scope>
    <source>
        <strain evidence="2">GMP-LS</strain>
    </source>
</reference>
<comment type="caution">
    <text evidence="2">The sequence shown here is derived from an EMBL/GenBank/DDBJ whole genome shotgun (WGS) entry which is preliminary data.</text>
</comment>
<evidence type="ECO:0000256" key="1">
    <source>
        <dbReference type="ARBA" id="ARBA00023002"/>
    </source>
</evidence>
<evidence type="ECO:0000313" key="2">
    <source>
        <dbReference type="EMBL" id="KAK5630554.1"/>
    </source>
</evidence>
<evidence type="ECO:0000313" key="3">
    <source>
        <dbReference type="Proteomes" id="UP001305414"/>
    </source>
</evidence>
<dbReference type="InterPro" id="IPR050982">
    <property type="entry name" value="Auxin_biosynth/cation_transpt"/>
</dbReference>
<dbReference type="GO" id="GO:0050660">
    <property type="term" value="F:flavin adenine dinucleotide binding"/>
    <property type="evidence" value="ECO:0007669"/>
    <property type="project" value="TreeGrafter"/>
</dbReference>
<dbReference type="Pfam" id="PF13738">
    <property type="entry name" value="Pyr_redox_3"/>
    <property type="match status" value="1"/>
</dbReference>
<keyword evidence="1" id="KW-0560">Oxidoreductase</keyword>